<reference evidence="9" key="1">
    <citation type="submission" date="2016-08" db="EMBL/GenBank/DDBJ databases">
        <title>VSG repertoire of Trypanosoma brucei EATRO 1125.</title>
        <authorList>
            <person name="Cross G.A."/>
        </authorList>
    </citation>
    <scope>NUCLEOTIDE SEQUENCE</scope>
    <source>
        <strain evidence="9">EATRO 1125</strain>
    </source>
</reference>
<evidence type="ECO:0000256" key="2">
    <source>
        <dbReference type="ARBA" id="ARBA00022475"/>
    </source>
</evidence>
<feature type="domain" description="Trypanosome variant surface glycoprotein A-type N-terminal" evidence="8">
    <location>
        <begin position="95"/>
        <end position="228"/>
    </location>
</feature>
<evidence type="ECO:0000313" key="9">
    <source>
        <dbReference type="EMBL" id="APD74374.1"/>
    </source>
</evidence>
<dbReference type="GO" id="GO:0005886">
    <property type="term" value="C:plasma membrane"/>
    <property type="evidence" value="ECO:0007669"/>
    <property type="project" value="UniProtKB-SubCell"/>
</dbReference>
<evidence type="ECO:0000259" key="8">
    <source>
        <dbReference type="Pfam" id="PF00913"/>
    </source>
</evidence>
<organism evidence="9">
    <name type="scientific">Trypanosoma brucei</name>
    <dbReference type="NCBI Taxonomy" id="5691"/>
    <lineage>
        <taxon>Eukaryota</taxon>
        <taxon>Discoba</taxon>
        <taxon>Euglenozoa</taxon>
        <taxon>Kinetoplastea</taxon>
        <taxon>Metakinetoplastina</taxon>
        <taxon>Trypanosomatida</taxon>
        <taxon>Trypanosomatidae</taxon>
        <taxon>Trypanosoma</taxon>
    </lineage>
</organism>
<evidence type="ECO:0000256" key="7">
    <source>
        <dbReference type="SAM" id="MobiDB-lite"/>
    </source>
</evidence>
<keyword evidence="4" id="KW-0472">Membrane</keyword>
<feature type="region of interest" description="Disordered" evidence="7">
    <location>
        <begin position="239"/>
        <end position="272"/>
    </location>
</feature>
<dbReference type="SUPFAM" id="SSF58087">
    <property type="entry name" value="Variant surface glycoprotein (N-terminal domain)"/>
    <property type="match status" value="1"/>
</dbReference>
<dbReference type="Pfam" id="PF00913">
    <property type="entry name" value="Trypan_glycop"/>
    <property type="match status" value="1"/>
</dbReference>
<keyword evidence="5" id="KW-0325">Glycoprotein</keyword>
<evidence type="ECO:0000256" key="6">
    <source>
        <dbReference type="ARBA" id="ARBA00023288"/>
    </source>
</evidence>
<dbReference type="Gene3D" id="1.10.470.10">
    <property type="entry name" value="Variant Surface Glycoprotein, subunit A, domain 2"/>
    <property type="match status" value="1"/>
</dbReference>
<keyword evidence="2" id="KW-1003">Cell membrane</keyword>
<dbReference type="InterPro" id="IPR001812">
    <property type="entry name" value="Trypano_VSG_A_N_dom"/>
</dbReference>
<protein>
    <submittedName>
        <fullName evidence="9">Variant surface glycoprotein 1125.2973</fullName>
    </submittedName>
</protein>
<evidence type="ECO:0000256" key="4">
    <source>
        <dbReference type="ARBA" id="ARBA00023136"/>
    </source>
</evidence>
<feature type="compositionally biased region" description="Basic and acidic residues" evidence="7">
    <location>
        <begin position="246"/>
        <end position="272"/>
    </location>
</feature>
<proteinExistence type="predicted"/>
<evidence type="ECO:0000256" key="1">
    <source>
        <dbReference type="ARBA" id="ARBA00004609"/>
    </source>
</evidence>
<sequence length="272" mass="29441">MPFAHAKGTLKQEPTDQIKTISAPGISQTGTTLVFIHAQAETQKSGLSNSVTICGETASNTGADYESAAPNQNHYLRMSGGELPDFNKQIYKKGTTTDGEYTAVTPTSTNIIPTQDFVTENLDGLKAIEKELSGIATTGKKLMQAAIKTDEHTQQAIRKLILKHTTEQATSAEANKIKDTVNLLYGDDQEAFTDIVWNQVEAVTIPKEVIANRKNTDVKSTEKISELSASVTSFLIQTESSANSGKAKDSTPQEVSKKTGNSEKTEIDKKQE</sequence>
<comment type="subcellular location">
    <subcellularLocation>
        <location evidence="1">Cell membrane</location>
        <topology evidence="1">Lipid-anchor</topology>
        <topology evidence="1">GPI-anchor</topology>
    </subcellularLocation>
</comment>
<dbReference type="GO" id="GO:0042783">
    <property type="term" value="P:symbiont-mediated evasion of host immune response"/>
    <property type="evidence" value="ECO:0007669"/>
    <property type="project" value="InterPro"/>
</dbReference>
<dbReference type="AlphaFoldDB" id="A0A1J0R979"/>
<name>A0A1J0R979_9TRYP</name>
<keyword evidence="6" id="KW-0449">Lipoprotein</keyword>
<dbReference type="EMBL" id="KX700418">
    <property type="protein sequence ID" value="APD74374.1"/>
    <property type="molecule type" value="Genomic_DNA"/>
</dbReference>
<evidence type="ECO:0000256" key="3">
    <source>
        <dbReference type="ARBA" id="ARBA00022622"/>
    </source>
</evidence>
<evidence type="ECO:0000256" key="5">
    <source>
        <dbReference type="ARBA" id="ARBA00023180"/>
    </source>
</evidence>
<accession>A0A1J0R979</accession>
<dbReference type="GO" id="GO:0098552">
    <property type="term" value="C:side of membrane"/>
    <property type="evidence" value="ECO:0007669"/>
    <property type="project" value="UniProtKB-KW"/>
</dbReference>
<keyword evidence="3" id="KW-0336">GPI-anchor</keyword>